<reference evidence="2 3" key="1">
    <citation type="submission" date="2024-07" db="EMBL/GenBank/DDBJ databases">
        <title>Section-level genome sequencing and comparative genomics of Aspergillus sections Usti and Cavernicolus.</title>
        <authorList>
            <consortium name="Lawrence Berkeley National Laboratory"/>
            <person name="Nybo J.L."/>
            <person name="Vesth T.C."/>
            <person name="Theobald S."/>
            <person name="Frisvad J.C."/>
            <person name="Larsen T.O."/>
            <person name="Kjaerboelling I."/>
            <person name="Rothschild-Mancinelli K."/>
            <person name="Lyhne E.K."/>
            <person name="Kogle M.E."/>
            <person name="Barry K."/>
            <person name="Clum A."/>
            <person name="Na H."/>
            <person name="Ledsgaard L."/>
            <person name="Lin J."/>
            <person name="Lipzen A."/>
            <person name="Kuo A."/>
            <person name="Riley R."/>
            <person name="Mondo S."/>
            <person name="Labutti K."/>
            <person name="Haridas S."/>
            <person name="Pangalinan J."/>
            <person name="Salamov A.A."/>
            <person name="Simmons B.A."/>
            <person name="Magnuson J.K."/>
            <person name="Chen J."/>
            <person name="Drula E."/>
            <person name="Henrissat B."/>
            <person name="Wiebenga A."/>
            <person name="Lubbers R.J."/>
            <person name="Gomes A.C."/>
            <person name="Makela M.R."/>
            <person name="Stajich J."/>
            <person name="Grigoriev I.V."/>
            <person name="Mortensen U.H."/>
            <person name="De Vries R.P."/>
            <person name="Baker S.E."/>
            <person name="Andersen M.R."/>
        </authorList>
    </citation>
    <scope>NUCLEOTIDE SEQUENCE [LARGE SCALE GENOMIC DNA]</scope>
    <source>
        <strain evidence="2 3">CBS 209.92</strain>
    </source>
</reference>
<feature type="region of interest" description="Disordered" evidence="1">
    <location>
        <begin position="180"/>
        <end position="199"/>
    </location>
</feature>
<sequence>MPLPMQVSMPLALHLKCRALDISWDEYLENRNCDIYINGSDIESFAFVDQNSELLLATIQFGRILQIIYEYPDWSQIYRFFSQQYTKRNLLSNRSGRVLNYVPRISYSFSYLPPPTANFNTDPSNIGLPADFVKQPIDATNNAVGRVGGPDTLNLSLGPALSVGIGPASYMDLIHTGCAPGETKSPTSTTPIAKSHRDGRDRTAQEWRELWTIIADWAYEHQAATILAFEEGIMYKYLLTDRQRQRMDDIQYYGKKKVPRDLLWSECIWAADGIRDMFDQIVRNPIKFHGIEWEFLRMDVEVDVANAFLQRFGPRPETQVEMMRDLKKVVSLPDWAGVSLYQGVRADRLRSCPDTYRGADWEKWLLSIEGGCVVKVDTVFQALWAVILLTYWPLHITIIDKDGRFQRYPTQTLSIYEHLENARTQTASNAYHNHGMC</sequence>
<accession>A0ABR4FYE4</accession>
<comment type="caution">
    <text evidence="2">The sequence shown here is derived from an EMBL/GenBank/DDBJ whole genome shotgun (WGS) entry which is preliminary data.</text>
</comment>
<evidence type="ECO:0000256" key="1">
    <source>
        <dbReference type="SAM" id="MobiDB-lite"/>
    </source>
</evidence>
<organism evidence="2 3">
    <name type="scientific">Aspergillus keveii</name>
    <dbReference type="NCBI Taxonomy" id="714993"/>
    <lineage>
        <taxon>Eukaryota</taxon>
        <taxon>Fungi</taxon>
        <taxon>Dikarya</taxon>
        <taxon>Ascomycota</taxon>
        <taxon>Pezizomycotina</taxon>
        <taxon>Eurotiomycetes</taxon>
        <taxon>Eurotiomycetidae</taxon>
        <taxon>Eurotiales</taxon>
        <taxon>Aspergillaceae</taxon>
        <taxon>Aspergillus</taxon>
        <taxon>Aspergillus subgen. Nidulantes</taxon>
    </lineage>
</organism>
<evidence type="ECO:0000313" key="2">
    <source>
        <dbReference type="EMBL" id="KAL2788288.1"/>
    </source>
</evidence>
<dbReference type="EMBL" id="JBFTWV010000082">
    <property type="protein sequence ID" value="KAL2788288.1"/>
    <property type="molecule type" value="Genomic_DNA"/>
</dbReference>
<keyword evidence="3" id="KW-1185">Reference proteome</keyword>
<protein>
    <submittedName>
        <fullName evidence="2">Uncharacterized protein</fullName>
    </submittedName>
</protein>
<proteinExistence type="predicted"/>
<name>A0ABR4FYE4_9EURO</name>
<dbReference type="Proteomes" id="UP001610563">
    <property type="component" value="Unassembled WGS sequence"/>
</dbReference>
<gene>
    <name evidence="2" type="ORF">BJX66DRAFT_263239</name>
</gene>
<evidence type="ECO:0000313" key="3">
    <source>
        <dbReference type="Proteomes" id="UP001610563"/>
    </source>
</evidence>